<name>A0A6A4SEQ0_SCOMX</name>
<sequence length="66" mass="6996">MNWSAEAVHSKGERKKEKSSPIPSSIGLLGTLTVDDDRVLTSVTNDGGGFCDVSLDVQVRSSCKDA</sequence>
<protein>
    <submittedName>
        <fullName evidence="2">Uncharacterized protein</fullName>
    </submittedName>
</protein>
<evidence type="ECO:0000313" key="3">
    <source>
        <dbReference type="Proteomes" id="UP000438429"/>
    </source>
</evidence>
<dbReference type="AlphaFoldDB" id="A0A6A4SEQ0"/>
<accession>A0A6A4SEQ0</accession>
<reference evidence="2 3" key="1">
    <citation type="submission" date="2019-06" db="EMBL/GenBank/DDBJ databases">
        <title>Draft genomes of female and male turbot (Scophthalmus maximus).</title>
        <authorList>
            <person name="Xu H."/>
            <person name="Xu X.-W."/>
            <person name="Shao C."/>
            <person name="Chen S."/>
        </authorList>
    </citation>
    <scope>NUCLEOTIDE SEQUENCE [LARGE SCALE GENOMIC DNA]</scope>
    <source>
        <strain evidence="2">Ysfricsl-2016a</strain>
        <tissue evidence="2">Blood</tissue>
    </source>
</reference>
<organism evidence="2 3">
    <name type="scientific">Scophthalmus maximus</name>
    <name type="common">Turbot</name>
    <name type="synonym">Psetta maxima</name>
    <dbReference type="NCBI Taxonomy" id="52904"/>
    <lineage>
        <taxon>Eukaryota</taxon>
        <taxon>Metazoa</taxon>
        <taxon>Chordata</taxon>
        <taxon>Craniata</taxon>
        <taxon>Vertebrata</taxon>
        <taxon>Euteleostomi</taxon>
        <taxon>Actinopterygii</taxon>
        <taxon>Neopterygii</taxon>
        <taxon>Teleostei</taxon>
        <taxon>Neoteleostei</taxon>
        <taxon>Acanthomorphata</taxon>
        <taxon>Carangaria</taxon>
        <taxon>Pleuronectiformes</taxon>
        <taxon>Pleuronectoidei</taxon>
        <taxon>Scophthalmidae</taxon>
        <taxon>Scophthalmus</taxon>
    </lineage>
</organism>
<evidence type="ECO:0000313" key="2">
    <source>
        <dbReference type="EMBL" id="KAF0029002.1"/>
    </source>
</evidence>
<dbReference type="EMBL" id="VEVO01000016">
    <property type="protein sequence ID" value="KAF0029002.1"/>
    <property type="molecule type" value="Genomic_DNA"/>
</dbReference>
<evidence type="ECO:0000256" key="1">
    <source>
        <dbReference type="SAM" id="MobiDB-lite"/>
    </source>
</evidence>
<comment type="caution">
    <text evidence="2">The sequence shown here is derived from an EMBL/GenBank/DDBJ whole genome shotgun (WGS) entry which is preliminary data.</text>
</comment>
<feature type="compositionally biased region" description="Basic and acidic residues" evidence="1">
    <location>
        <begin position="8"/>
        <end position="19"/>
    </location>
</feature>
<feature type="region of interest" description="Disordered" evidence="1">
    <location>
        <begin position="1"/>
        <end position="27"/>
    </location>
</feature>
<proteinExistence type="predicted"/>
<dbReference type="Proteomes" id="UP000438429">
    <property type="component" value="Unassembled WGS sequence"/>
</dbReference>
<gene>
    <name evidence="2" type="ORF">F2P81_018107</name>
</gene>